<proteinExistence type="predicted"/>
<evidence type="ECO:0000313" key="4">
    <source>
        <dbReference type="Proteomes" id="UP001148614"/>
    </source>
</evidence>
<evidence type="ECO:0000256" key="2">
    <source>
        <dbReference type="SAM" id="SignalP"/>
    </source>
</evidence>
<organism evidence="3 4">
    <name type="scientific">Xylaria arbuscula</name>
    <dbReference type="NCBI Taxonomy" id="114810"/>
    <lineage>
        <taxon>Eukaryota</taxon>
        <taxon>Fungi</taxon>
        <taxon>Dikarya</taxon>
        <taxon>Ascomycota</taxon>
        <taxon>Pezizomycotina</taxon>
        <taxon>Sordariomycetes</taxon>
        <taxon>Xylariomycetidae</taxon>
        <taxon>Xylariales</taxon>
        <taxon>Xylariaceae</taxon>
        <taxon>Xylaria</taxon>
    </lineage>
</organism>
<feature type="chain" id="PRO_5040845094" description="Secreted protein" evidence="2">
    <location>
        <begin position="19"/>
        <end position="240"/>
    </location>
</feature>
<dbReference type="VEuPathDB" id="FungiDB:F4678DRAFT_265248"/>
<keyword evidence="4" id="KW-1185">Reference proteome</keyword>
<dbReference type="EMBL" id="JANPWZ010000093">
    <property type="protein sequence ID" value="KAJ3579470.1"/>
    <property type="molecule type" value="Genomic_DNA"/>
</dbReference>
<dbReference type="AlphaFoldDB" id="A0A9W8NMP4"/>
<sequence length="240" mass="27046">MKFRTILAPVAFAVMCTAYDVSYLPDGTYTVQVSSNGSADWNTVVPTTGWSHPPPLMRYSLSRVRNNARDNNIQDDEENESSIPTGPGSDDDTLTGGHCHSHWPKQNTFTLLGKMWYNKDNERTCNSLFMTWMAQGAEHGWIVPRELRFSKFRDVIVGACNFRAHPHRTCVHELNLAMKKANRDCVGGTYGCHVCIKKWGKDYFRFNAQDAPDECRCAWYGHSEDGHNAVGQVPPPMTIA</sequence>
<accession>A0A9W8NMP4</accession>
<name>A0A9W8NMP4_9PEZI</name>
<protein>
    <recommendedName>
        <fullName evidence="5">Secreted protein</fullName>
    </recommendedName>
</protein>
<evidence type="ECO:0000313" key="3">
    <source>
        <dbReference type="EMBL" id="KAJ3579470.1"/>
    </source>
</evidence>
<keyword evidence="2" id="KW-0732">Signal</keyword>
<comment type="caution">
    <text evidence="3">The sequence shown here is derived from an EMBL/GenBank/DDBJ whole genome shotgun (WGS) entry which is preliminary data.</text>
</comment>
<evidence type="ECO:0008006" key="5">
    <source>
        <dbReference type="Google" id="ProtNLM"/>
    </source>
</evidence>
<feature type="region of interest" description="Disordered" evidence="1">
    <location>
        <begin position="70"/>
        <end position="96"/>
    </location>
</feature>
<dbReference type="Proteomes" id="UP001148614">
    <property type="component" value="Unassembled WGS sequence"/>
</dbReference>
<evidence type="ECO:0000256" key="1">
    <source>
        <dbReference type="SAM" id="MobiDB-lite"/>
    </source>
</evidence>
<feature type="signal peptide" evidence="2">
    <location>
        <begin position="1"/>
        <end position="18"/>
    </location>
</feature>
<reference evidence="3" key="1">
    <citation type="submission" date="2022-07" db="EMBL/GenBank/DDBJ databases">
        <title>Genome Sequence of Xylaria arbuscula.</title>
        <authorList>
            <person name="Buettner E."/>
        </authorList>
    </citation>
    <scope>NUCLEOTIDE SEQUENCE</scope>
    <source>
        <strain evidence="3">VT107</strain>
    </source>
</reference>
<gene>
    <name evidence="3" type="ORF">NPX13_g1098</name>
</gene>